<dbReference type="AlphaFoldDB" id="A0A292Q0X2"/>
<dbReference type="EMBL" id="LN890993">
    <property type="protein sequence ID" value="CUS12393.1"/>
    <property type="molecule type" value="Genomic_DNA"/>
</dbReference>
<sequence length="126" mass="14094">YNHNGLQNHQAQTNLYSRLSCFFIALIPKANEAIVEKTQGITKSRNLFSDSPILDANSLFIGRGTSAAPKGRELRALVAGKVIARYLGSPSALDLDPAQETSIGREWYNLQWCYRRIATEALKKKR</sequence>
<proteinExistence type="predicted"/>
<keyword evidence="2" id="KW-1185">Reference proteome</keyword>
<dbReference type="Proteomes" id="UP001412239">
    <property type="component" value="Unassembled WGS sequence"/>
</dbReference>
<evidence type="ECO:0000313" key="1">
    <source>
        <dbReference type="EMBL" id="CUS12393.1"/>
    </source>
</evidence>
<protein>
    <submittedName>
        <fullName evidence="1">Uncharacterized protein</fullName>
    </submittedName>
</protein>
<name>A0A292Q0X2_9PEZI</name>
<gene>
    <name evidence="1" type="ORF">GSTUAT00003527001</name>
</gene>
<feature type="non-terminal residue" evidence="1">
    <location>
        <position position="1"/>
    </location>
</feature>
<reference evidence="1" key="1">
    <citation type="submission" date="2015-10" db="EMBL/GenBank/DDBJ databases">
        <authorList>
            <person name="Regsiter A."/>
            <person name="william w."/>
        </authorList>
    </citation>
    <scope>NUCLEOTIDE SEQUENCE</scope>
    <source>
        <strain evidence="1">Montdore</strain>
    </source>
</reference>
<evidence type="ECO:0000313" key="2">
    <source>
        <dbReference type="Proteomes" id="UP001412239"/>
    </source>
</evidence>
<organism evidence="1 2">
    <name type="scientific">Tuber aestivum</name>
    <name type="common">summer truffle</name>
    <dbReference type="NCBI Taxonomy" id="59557"/>
    <lineage>
        <taxon>Eukaryota</taxon>
        <taxon>Fungi</taxon>
        <taxon>Dikarya</taxon>
        <taxon>Ascomycota</taxon>
        <taxon>Pezizomycotina</taxon>
        <taxon>Pezizomycetes</taxon>
        <taxon>Pezizales</taxon>
        <taxon>Tuberaceae</taxon>
        <taxon>Tuber</taxon>
    </lineage>
</organism>
<accession>A0A292Q0X2</accession>